<reference evidence="2" key="1">
    <citation type="journal article" date="2021" name="Nat. Commun.">
        <title>Genetic determinants of endophytism in the Arabidopsis root mycobiome.</title>
        <authorList>
            <person name="Mesny F."/>
            <person name="Miyauchi S."/>
            <person name="Thiergart T."/>
            <person name="Pickel B."/>
            <person name="Atanasova L."/>
            <person name="Karlsson M."/>
            <person name="Huettel B."/>
            <person name="Barry K.W."/>
            <person name="Haridas S."/>
            <person name="Chen C."/>
            <person name="Bauer D."/>
            <person name="Andreopoulos W."/>
            <person name="Pangilinan J."/>
            <person name="LaButti K."/>
            <person name="Riley R."/>
            <person name="Lipzen A."/>
            <person name="Clum A."/>
            <person name="Drula E."/>
            <person name="Henrissat B."/>
            <person name="Kohler A."/>
            <person name="Grigoriev I.V."/>
            <person name="Martin F.M."/>
            <person name="Hacquard S."/>
        </authorList>
    </citation>
    <scope>NUCLEOTIDE SEQUENCE</scope>
    <source>
        <strain evidence="2">FSSC 5 MPI-SDFR-AT-0091</strain>
    </source>
</reference>
<gene>
    <name evidence="2" type="ORF">B0J15DRAFT_483803</name>
</gene>
<dbReference type="PROSITE" id="PS50106">
    <property type="entry name" value="PDZ"/>
    <property type="match status" value="1"/>
</dbReference>
<dbReference type="InterPro" id="IPR036034">
    <property type="entry name" value="PDZ_sf"/>
</dbReference>
<accession>A0A9P9RA65</accession>
<dbReference type="OrthoDB" id="626167at2759"/>
<keyword evidence="3" id="KW-1185">Reference proteome</keyword>
<dbReference type="AlphaFoldDB" id="A0A9P9RA65"/>
<dbReference type="EMBL" id="JAGTJS010000004">
    <property type="protein sequence ID" value="KAH7270998.1"/>
    <property type="molecule type" value="Genomic_DNA"/>
</dbReference>
<proteinExistence type="predicted"/>
<evidence type="ECO:0000259" key="1">
    <source>
        <dbReference type="PROSITE" id="PS50106"/>
    </source>
</evidence>
<dbReference type="SMART" id="SM00228">
    <property type="entry name" value="PDZ"/>
    <property type="match status" value="1"/>
</dbReference>
<dbReference type="InterPro" id="IPR001478">
    <property type="entry name" value="PDZ"/>
</dbReference>
<protein>
    <submittedName>
        <fullName evidence="2">Peptidase M61 domain-containing protein</fullName>
    </submittedName>
</protein>
<dbReference type="SUPFAM" id="SSF55486">
    <property type="entry name" value="Metalloproteases ('zincins'), catalytic domain"/>
    <property type="match status" value="1"/>
</dbReference>
<evidence type="ECO:0000313" key="2">
    <source>
        <dbReference type="EMBL" id="KAH7270998.1"/>
    </source>
</evidence>
<sequence length="559" mass="62326">MAQAPSLNITVTPQYQGRTPKSLDVRLVIEKPDLAANDTLVRLADVGELFPTPPYTSANAVQASDSKGEVPLISTDNSDGERHWNVARETTGDVTVTYRATHINSDSAPTIALLDLRRDHDGINGAGMSLFALPPEDKMYSINLTWDLSQTPNGTRAVWTYGEGPGTVTKIGSTKLLTESHFAVGTSMNSYPPEADATEDFGFYWFEEPDFEVLPLAEWTQNLFRYMRRFFHDTEPAYRVFMRGSASSQGTGGAALLRSFMFSYVMGAKNTWESFQALLSHEMVHNWPTLSSDEDEDEDVTWYVEGIADYYSMVLPLRLGLFTIDRFMQGVNNMATAYYTNPMINLTNAEVEARSSESEHIERVPYGRGMLFLTHLDANIRVRTNGARSIDDVVLRLLNRTRSGQSDGLEDLLGLLEQELGPAARGEYEEMANAGLLVPPCTSLSPCLMVQKTQMELYELGFEKRADDGKTLIDKVVPNSRAAQAGLLVGDEVVSMDDRFSNPTVTAAYEDVDAETLVKVRRNGEELSVTYRPRSFDRVEAYQWVKRDDCEGPQALPPF</sequence>
<evidence type="ECO:0000313" key="3">
    <source>
        <dbReference type="Proteomes" id="UP000736672"/>
    </source>
</evidence>
<dbReference type="InterPro" id="IPR007963">
    <property type="entry name" value="Peptidase_M61_catalytic"/>
</dbReference>
<name>A0A9P9RA65_FUSSL</name>
<dbReference type="Pfam" id="PF05299">
    <property type="entry name" value="Peptidase_M61"/>
    <property type="match status" value="1"/>
</dbReference>
<dbReference type="InterPro" id="IPR027268">
    <property type="entry name" value="Peptidase_M4/M1_CTD_sf"/>
</dbReference>
<comment type="caution">
    <text evidence="2">The sequence shown here is derived from an EMBL/GenBank/DDBJ whole genome shotgun (WGS) entry which is preliminary data.</text>
</comment>
<dbReference type="Proteomes" id="UP000736672">
    <property type="component" value="Unassembled WGS sequence"/>
</dbReference>
<dbReference type="Gene3D" id="2.30.42.10">
    <property type="match status" value="1"/>
</dbReference>
<dbReference type="Gene3D" id="1.10.390.10">
    <property type="entry name" value="Neutral Protease Domain 2"/>
    <property type="match status" value="1"/>
</dbReference>
<organism evidence="2 3">
    <name type="scientific">Fusarium solani</name>
    <name type="common">Filamentous fungus</name>
    <dbReference type="NCBI Taxonomy" id="169388"/>
    <lineage>
        <taxon>Eukaryota</taxon>
        <taxon>Fungi</taxon>
        <taxon>Dikarya</taxon>
        <taxon>Ascomycota</taxon>
        <taxon>Pezizomycotina</taxon>
        <taxon>Sordariomycetes</taxon>
        <taxon>Hypocreomycetidae</taxon>
        <taxon>Hypocreales</taxon>
        <taxon>Nectriaceae</taxon>
        <taxon>Fusarium</taxon>
        <taxon>Fusarium solani species complex</taxon>
    </lineage>
</organism>
<feature type="domain" description="PDZ" evidence="1">
    <location>
        <begin position="447"/>
        <end position="524"/>
    </location>
</feature>
<dbReference type="SUPFAM" id="SSF50156">
    <property type="entry name" value="PDZ domain-like"/>
    <property type="match status" value="1"/>
</dbReference>